<sequence>MLQTFKAILRGNCLEWTEETPDLGDQPIMVHITIVQDNLSEDTASRGQKMAEILEKLAANNAFAGVDPIAWQRDVRSRRHLPGRDS</sequence>
<dbReference type="EMBL" id="JACXAE010000060">
    <property type="protein sequence ID" value="MBD2773794.1"/>
    <property type="molecule type" value="Genomic_DNA"/>
</dbReference>
<gene>
    <name evidence="1" type="ORF">ICL16_17380</name>
</gene>
<accession>A0A8J6XLE8</accession>
<protein>
    <submittedName>
        <fullName evidence="1">Uncharacterized protein</fullName>
    </submittedName>
</protein>
<dbReference type="Proteomes" id="UP000629098">
    <property type="component" value="Unassembled WGS sequence"/>
</dbReference>
<evidence type="ECO:0000313" key="2">
    <source>
        <dbReference type="Proteomes" id="UP000629098"/>
    </source>
</evidence>
<proteinExistence type="predicted"/>
<dbReference type="AlphaFoldDB" id="A0A8J6XLE8"/>
<name>A0A8J6XLE8_9CYAN</name>
<evidence type="ECO:0000313" key="1">
    <source>
        <dbReference type="EMBL" id="MBD2773794.1"/>
    </source>
</evidence>
<reference evidence="1" key="1">
    <citation type="submission" date="2020-09" db="EMBL/GenBank/DDBJ databases">
        <title>Iningainema tapete sp. nov. (Scytonemataceae, Cyanobacteria) from greenhouses in central Florida (USA) produces two types of nodularin with biosynthetic potential for microcystin-LR and anabaenopeptins.</title>
        <authorList>
            <person name="Berthold D.E."/>
            <person name="Lefler F.W."/>
            <person name="Huang I.-S."/>
            <person name="Abdulla H."/>
            <person name="Zimba P.V."/>
            <person name="Laughinghouse H.D. IV."/>
        </authorList>
    </citation>
    <scope>NUCLEOTIDE SEQUENCE</scope>
    <source>
        <strain evidence="1">BLCCT55</strain>
    </source>
</reference>
<keyword evidence="2" id="KW-1185">Reference proteome</keyword>
<comment type="caution">
    <text evidence="1">The sequence shown here is derived from an EMBL/GenBank/DDBJ whole genome shotgun (WGS) entry which is preliminary data.</text>
</comment>
<organism evidence="1 2">
    <name type="scientific">Iningainema tapete BLCC-T55</name>
    <dbReference type="NCBI Taxonomy" id="2748662"/>
    <lineage>
        <taxon>Bacteria</taxon>
        <taxon>Bacillati</taxon>
        <taxon>Cyanobacteriota</taxon>
        <taxon>Cyanophyceae</taxon>
        <taxon>Nostocales</taxon>
        <taxon>Scytonemataceae</taxon>
        <taxon>Iningainema tapete</taxon>
    </lineage>
</organism>